<dbReference type="GO" id="GO:0004092">
    <property type="term" value="F:carnitine O-acetyltransferase activity"/>
    <property type="evidence" value="ECO:0007669"/>
    <property type="project" value="TreeGrafter"/>
</dbReference>
<dbReference type="PANTHER" id="PTHR22589">
    <property type="entry name" value="CARNITINE O-ACYLTRANSFERASE"/>
    <property type="match status" value="1"/>
</dbReference>
<dbReference type="Gene3D" id="3.30.559.70">
    <property type="entry name" value="Choline/Carnitine o-acyltransferase, domain 2"/>
    <property type="match status" value="1"/>
</dbReference>
<name>A0A1B6MKJ0_9HEMI</name>
<evidence type="ECO:0000256" key="1">
    <source>
        <dbReference type="ARBA" id="ARBA00005232"/>
    </source>
</evidence>
<evidence type="ECO:0000313" key="6">
    <source>
        <dbReference type="EMBL" id="JAT36413.1"/>
    </source>
</evidence>
<evidence type="ECO:0000256" key="4">
    <source>
        <dbReference type="PIRSR" id="PIRSR600542-1"/>
    </source>
</evidence>
<comment type="similarity">
    <text evidence="1">Belongs to the carnitine/choline acetyltransferase family.</text>
</comment>
<accession>A0A1B6MKJ0</accession>
<dbReference type="EMBL" id="GEBQ01003564">
    <property type="protein sequence ID" value="JAT36413.1"/>
    <property type="molecule type" value="Transcribed_RNA"/>
</dbReference>
<dbReference type="FunFam" id="3.30.559.70:FF:000010">
    <property type="entry name" value="Carnitine O-Acetyl-Transferase, isoform B"/>
    <property type="match status" value="1"/>
</dbReference>
<dbReference type="AlphaFoldDB" id="A0A1B6MKJ0"/>
<dbReference type="GO" id="GO:0019254">
    <property type="term" value="P:carnitine metabolic process, CoA-linked"/>
    <property type="evidence" value="ECO:0007669"/>
    <property type="project" value="TreeGrafter"/>
</dbReference>
<dbReference type="InterPro" id="IPR000542">
    <property type="entry name" value="Carn_acyl_trans"/>
</dbReference>
<evidence type="ECO:0000256" key="3">
    <source>
        <dbReference type="ARBA" id="ARBA00023315"/>
    </source>
</evidence>
<dbReference type="PANTHER" id="PTHR22589:SF103">
    <property type="entry name" value="CARNITINE O-ACETYL-TRANSFERASE, ISOFORM A-RELATED"/>
    <property type="match status" value="1"/>
</dbReference>
<dbReference type="SUPFAM" id="SSF52777">
    <property type="entry name" value="CoA-dependent acyltransferases"/>
    <property type="match status" value="2"/>
</dbReference>
<feature type="domain" description="Choline/carnitine acyltransferase" evidence="5">
    <location>
        <begin position="28"/>
        <end position="595"/>
    </location>
</feature>
<keyword evidence="3" id="KW-0012">Acyltransferase</keyword>
<sequence length="613" mass="67981">MHLCFKFARSQSSLKLVRHLSAAHLPPLPVPALQDTLQKCLRTIQPLVTEDQLQETDSLFRKFGEPGGVGTQLQELLLKRAEKEENWLADWWLNSAYLEYRSPVVVFSSPGLVMPQQQFQSEDDQLHFTAQLVLAVLDFKSLIDRDQLQPEIMGKDPLDMSQYKKVFGTCRLPRIPRDQLAYHPTSKHIIVMHRNNIFQLNVLADDGSLYSEAQLFSALSLIVELTEQDVTPVGVLTSDSRDNWSKSYELLAQDAGNVEVLNSIESALFVVCLDQPSGAVGLDDRTISGRQTMHGDGPMSNGGNRWFDKTIQFIVSEEGRVGLTYEHSPAEGQPIASIVDHIMAYIDGNKAEEVVGDPTPSANLCVPLKFNINQEVQQAIKSSAANLEKLVNNVEACAFSFDKYGKEFIKSQKLSPDSFIQMAMQFAFYRLHKVAGAHYETAATRKFLHGRTETIRSCSVESVAFAQTMLDPTASPHQKLAALKKAVNGHKDYTLQALNGLGVDRHLLGLKLTAISHGLPIPPLFSDPGYLRSLHMRLSTSQVAVKSDGFMIYGPLVEDGYGCCYNPRSNDIKFGTTAIISCAETSAVKFVDSLDQSLTDMHQLLISTPTAHL</sequence>
<gene>
    <name evidence="6" type="ORF">g.14726</name>
</gene>
<dbReference type="Gene3D" id="3.30.559.10">
    <property type="entry name" value="Chloramphenicol acetyltransferase-like domain"/>
    <property type="match status" value="1"/>
</dbReference>
<protein>
    <recommendedName>
        <fullName evidence="5">Choline/carnitine acyltransferase domain-containing protein</fullName>
    </recommendedName>
</protein>
<dbReference type="InterPro" id="IPR042231">
    <property type="entry name" value="Cho/carn_acyl_trans_2"/>
</dbReference>
<dbReference type="Pfam" id="PF00755">
    <property type="entry name" value="Carn_acyltransf"/>
    <property type="match status" value="1"/>
</dbReference>
<reference evidence="6" key="1">
    <citation type="submission" date="2015-11" db="EMBL/GenBank/DDBJ databases">
        <title>De novo transcriptome assembly of four potential Pierce s Disease insect vectors from Arizona vineyards.</title>
        <authorList>
            <person name="Tassone E.E."/>
        </authorList>
    </citation>
    <scope>NUCLEOTIDE SEQUENCE</scope>
</reference>
<organism evidence="6">
    <name type="scientific">Graphocephala atropunctata</name>
    <dbReference type="NCBI Taxonomy" id="36148"/>
    <lineage>
        <taxon>Eukaryota</taxon>
        <taxon>Metazoa</taxon>
        <taxon>Ecdysozoa</taxon>
        <taxon>Arthropoda</taxon>
        <taxon>Hexapoda</taxon>
        <taxon>Insecta</taxon>
        <taxon>Pterygota</taxon>
        <taxon>Neoptera</taxon>
        <taxon>Paraneoptera</taxon>
        <taxon>Hemiptera</taxon>
        <taxon>Auchenorrhyncha</taxon>
        <taxon>Membracoidea</taxon>
        <taxon>Cicadellidae</taxon>
        <taxon>Cicadellinae</taxon>
        <taxon>Cicadellini</taxon>
        <taxon>Graphocephala</taxon>
    </lineage>
</organism>
<dbReference type="InterPro" id="IPR039551">
    <property type="entry name" value="Cho/carn_acyl_trans"/>
</dbReference>
<dbReference type="GO" id="GO:0005777">
    <property type="term" value="C:peroxisome"/>
    <property type="evidence" value="ECO:0007669"/>
    <property type="project" value="TreeGrafter"/>
</dbReference>
<dbReference type="InterPro" id="IPR023213">
    <property type="entry name" value="CAT-like_dom_sf"/>
</dbReference>
<proteinExistence type="inferred from homology"/>
<feature type="active site" description="Proton acceptor" evidence="4">
    <location>
        <position position="327"/>
    </location>
</feature>
<evidence type="ECO:0000256" key="2">
    <source>
        <dbReference type="ARBA" id="ARBA00022679"/>
    </source>
</evidence>
<evidence type="ECO:0000259" key="5">
    <source>
        <dbReference type="Pfam" id="PF00755"/>
    </source>
</evidence>
<keyword evidence="2" id="KW-0808">Transferase</keyword>